<proteinExistence type="inferred from homology"/>
<keyword evidence="10 14" id="KW-0238">DNA-binding</keyword>
<feature type="compositionally biased region" description="Basic and acidic residues" evidence="15">
    <location>
        <begin position="604"/>
        <end position="614"/>
    </location>
</feature>
<comment type="function">
    <text evidence="12 14">Possesses two activities: a DNA synthesis (polymerase) and an exonucleolytic activity that degrades single-stranded DNA in the 3'- to 5'-direction. Has a template-primer preference which is characteristic of a replicative DNA polymerase.</text>
</comment>
<dbReference type="InterPro" id="IPR016033">
    <property type="entry name" value="PolC_DP2_N"/>
</dbReference>
<evidence type="ECO:0000256" key="5">
    <source>
        <dbReference type="ARBA" id="ARBA00022705"/>
    </source>
</evidence>
<dbReference type="GO" id="GO:0008310">
    <property type="term" value="F:single-stranded DNA 3'-5' DNA exonuclease activity"/>
    <property type="evidence" value="ECO:0007669"/>
    <property type="project" value="UniProtKB-EC"/>
</dbReference>
<evidence type="ECO:0000256" key="2">
    <source>
        <dbReference type="ARBA" id="ARBA00011315"/>
    </source>
</evidence>
<dbReference type="Pfam" id="PF24844">
    <property type="entry name" value="PolC_DP2_central"/>
    <property type="match status" value="1"/>
</dbReference>
<evidence type="ECO:0000256" key="13">
    <source>
        <dbReference type="ARBA" id="ARBA00049244"/>
    </source>
</evidence>
<feature type="domain" description="DNA polymerase II large subunit DP2 N-terminal" evidence="16">
    <location>
        <begin position="30"/>
        <end position="298"/>
    </location>
</feature>
<evidence type="ECO:0000256" key="15">
    <source>
        <dbReference type="SAM" id="MobiDB-lite"/>
    </source>
</evidence>
<dbReference type="GO" id="GO:0003887">
    <property type="term" value="F:DNA-directed DNA polymerase activity"/>
    <property type="evidence" value="ECO:0007669"/>
    <property type="project" value="UniProtKB-UniRule"/>
</dbReference>
<name>N0BCB8_9EURY</name>
<dbReference type="Pfam" id="PF24846">
    <property type="entry name" value="PolC_DP2_cat"/>
    <property type="match status" value="1"/>
</dbReference>
<evidence type="ECO:0000256" key="7">
    <source>
        <dbReference type="ARBA" id="ARBA00022801"/>
    </source>
</evidence>
<dbReference type="PANTHER" id="PTHR42210:SF1">
    <property type="entry name" value="DNA POLYMERASE II LARGE SUBUNIT"/>
    <property type="match status" value="1"/>
</dbReference>
<dbReference type="Pfam" id="PF03833">
    <property type="entry name" value="PolC_DP2_N"/>
    <property type="match status" value="1"/>
</dbReference>
<evidence type="ECO:0000256" key="8">
    <source>
        <dbReference type="ARBA" id="ARBA00022839"/>
    </source>
</evidence>
<dbReference type="InterPro" id="IPR056172">
    <property type="entry name" value="PolC_DP2_cat_dom"/>
</dbReference>
<evidence type="ECO:0000259" key="17">
    <source>
        <dbReference type="Pfam" id="PF24844"/>
    </source>
</evidence>
<dbReference type="OrthoDB" id="7529at2157"/>
<dbReference type="HOGENOM" id="CLU_001154_0_0_2"/>
<evidence type="ECO:0000259" key="16">
    <source>
        <dbReference type="Pfam" id="PF03833"/>
    </source>
</evidence>
<reference evidence="19 20" key="1">
    <citation type="journal article" date="2013" name="Genome Announc.">
        <title>Complete Genome Sequence of the Thermophilic and Facultatively Chemolithoautotrophic Sulfate Reducer Archaeoglobus sulfaticallidus Strain PM70-1T.</title>
        <authorList>
            <person name="Stokke R."/>
            <person name="Hocking W.P."/>
            <person name="Steinsbu B.O."/>
            <person name="Steen I.H."/>
        </authorList>
    </citation>
    <scope>NUCLEOTIDE SEQUENCE [LARGE SCALE GENOMIC DNA]</scope>
    <source>
        <strain evidence="19">PM70-1</strain>
    </source>
</reference>
<evidence type="ECO:0000259" key="18">
    <source>
        <dbReference type="Pfam" id="PF24846"/>
    </source>
</evidence>
<keyword evidence="20" id="KW-1185">Reference proteome</keyword>
<keyword evidence="5 14" id="KW-0235">DNA replication</keyword>
<feature type="domain" description="DNA polymerase II large subunit DP2 central" evidence="17">
    <location>
        <begin position="310"/>
        <end position="691"/>
    </location>
</feature>
<dbReference type="GO" id="GO:0006261">
    <property type="term" value="P:DNA-templated DNA replication"/>
    <property type="evidence" value="ECO:0007669"/>
    <property type="project" value="UniProtKB-UniRule"/>
</dbReference>
<dbReference type="AlphaFoldDB" id="N0BCB8"/>
<evidence type="ECO:0000256" key="9">
    <source>
        <dbReference type="ARBA" id="ARBA00022932"/>
    </source>
</evidence>
<evidence type="ECO:0000256" key="6">
    <source>
        <dbReference type="ARBA" id="ARBA00022722"/>
    </source>
</evidence>
<dbReference type="EC" id="2.7.7.7" evidence="14"/>
<keyword evidence="6 14" id="KW-0540">Nuclease</keyword>
<dbReference type="HAMAP" id="MF_00324">
    <property type="entry name" value="DNApol_II_L_arch"/>
    <property type="match status" value="1"/>
</dbReference>
<dbReference type="PIRSF" id="PIRSF016275">
    <property type="entry name" value="PolC_DP2"/>
    <property type="match status" value="1"/>
</dbReference>
<dbReference type="InterPro" id="IPR056171">
    <property type="entry name" value="PolC_DP2_central_dom"/>
</dbReference>
<feature type="domain" description="DNA polymerase II large subunit DP2 catalytic" evidence="18">
    <location>
        <begin position="727"/>
        <end position="1024"/>
    </location>
</feature>
<evidence type="ECO:0000313" key="19">
    <source>
        <dbReference type="EMBL" id="AGK60633.1"/>
    </source>
</evidence>
<dbReference type="KEGG" id="ast:Asulf_00614"/>
<evidence type="ECO:0000256" key="14">
    <source>
        <dbReference type="HAMAP-Rule" id="MF_00324"/>
    </source>
</evidence>
<keyword evidence="4 14" id="KW-0548">Nucleotidyltransferase</keyword>
<comment type="catalytic activity">
    <reaction evidence="13 14">
        <text>DNA(n) + a 2'-deoxyribonucleoside 5'-triphosphate = DNA(n+1) + diphosphate</text>
        <dbReference type="Rhea" id="RHEA:22508"/>
        <dbReference type="Rhea" id="RHEA-COMP:17339"/>
        <dbReference type="Rhea" id="RHEA-COMP:17340"/>
        <dbReference type="ChEBI" id="CHEBI:33019"/>
        <dbReference type="ChEBI" id="CHEBI:61560"/>
        <dbReference type="ChEBI" id="CHEBI:173112"/>
        <dbReference type="EC" id="2.7.7.7"/>
    </reaction>
</comment>
<dbReference type="GO" id="GO:0006308">
    <property type="term" value="P:DNA catabolic process"/>
    <property type="evidence" value="ECO:0007669"/>
    <property type="project" value="UniProtKB-UniRule"/>
</dbReference>
<organism evidence="19 20">
    <name type="scientific">Archaeoglobus sulfaticallidus PM70-1</name>
    <dbReference type="NCBI Taxonomy" id="387631"/>
    <lineage>
        <taxon>Archaea</taxon>
        <taxon>Methanobacteriati</taxon>
        <taxon>Methanobacteriota</taxon>
        <taxon>Archaeoglobi</taxon>
        <taxon>Archaeoglobales</taxon>
        <taxon>Archaeoglobaceae</taxon>
        <taxon>Archaeoglobus</taxon>
    </lineage>
</organism>
<keyword evidence="11 14" id="KW-0511">Multifunctional enzyme</keyword>
<dbReference type="EMBL" id="CP005290">
    <property type="protein sequence ID" value="AGK60633.1"/>
    <property type="molecule type" value="Genomic_DNA"/>
</dbReference>
<evidence type="ECO:0000256" key="10">
    <source>
        <dbReference type="ARBA" id="ARBA00023125"/>
    </source>
</evidence>
<dbReference type="GO" id="GO:0003677">
    <property type="term" value="F:DNA binding"/>
    <property type="evidence" value="ECO:0007669"/>
    <property type="project" value="UniProtKB-UniRule"/>
</dbReference>
<dbReference type="STRING" id="387631.Asulf_00614"/>
<evidence type="ECO:0000313" key="20">
    <source>
        <dbReference type="Proteomes" id="UP000013307"/>
    </source>
</evidence>
<dbReference type="EC" id="3.1.11.1" evidence="14"/>
<comment type="catalytic activity">
    <reaction evidence="14">
        <text>Exonucleolytic cleavage in the 3'- to 5'-direction to yield nucleoside 5'-phosphates.</text>
        <dbReference type="EC" id="3.1.11.1"/>
    </reaction>
</comment>
<keyword evidence="7 14" id="KW-0378">Hydrolase</keyword>
<dbReference type="InterPro" id="IPR004475">
    <property type="entry name" value="PolC_DP2"/>
</dbReference>
<accession>N0BCB8</accession>
<evidence type="ECO:0000256" key="4">
    <source>
        <dbReference type="ARBA" id="ARBA00022695"/>
    </source>
</evidence>
<dbReference type="eggNOG" id="arCOG04447">
    <property type="taxonomic scope" value="Archaea"/>
</dbReference>
<dbReference type="PANTHER" id="PTHR42210">
    <property type="entry name" value="DNA POLYMERASE II LARGE SUBUNIT"/>
    <property type="match status" value="1"/>
</dbReference>
<gene>
    <name evidence="14" type="primary">polC</name>
    <name evidence="19" type="ORF">Asulf_00614</name>
</gene>
<evidence type="ECO:0000256" key="3">
    <source>
        <dbReference type="ARBA" id="ARBA00022679"/>
    </source>
</evidence>
<dbReference type="RefSeq" id="WP_015590232.1">
    <property type="nucleotide sequence ID" value="NC_021169.1"/>
</dbReference>
<sequence length="1151" mass="131055">MNATLDRFFPLFHQEPEDDLDIKFLKEIKDYHSLLLKKVEEAYHVAETARSKGLDPERRVEIPVAKNMAERVEKLIGIPIAKRIEELEESGLEREKICFKIAEEIIKGEFGKFDVERALDLAIRSAVAILTEGVVAAPIEGIARVGVGNNYDGSKFLKIYYAGPIRSAGGTAQVISVLVGDYVRRIAGLNRYIPTEEEILRYIEEIPLYKKVANLQYLPSDEEIRLIVSNCPVCIDGEPTEDAEVSGHRNLERVETNRVRGGMALVIAEGIALKAPKLKKMVDELKLTGWEWLDKLINKESKKEEKKDSNEKEEIKPKDKYLSDIVAGRPVFSHPSRKGGFRLRYGRARNSGFATVGINPATMKITGDFIAIGTQMKIERPGKAGGVVPVSTIDGPTVRLKNGDVVKINTIKQAEMYKDRIDAILDIGEILINYGDFLENNHPLLPASYCYEWWREEVKNILHGDFRNIDEDEAIKLCDEYGVPLHPDHTYLWHDIDLDELIQLRDYVSEKGKIEGKYGKSCLIFPLNRDIKTILEKILIEHKVRDGFIVLEKWKVFARCLGLDGSLKKIRDVDREKDVLENIRYLSGLDVRAKAPARIGARMGRPEKAKERRMSPPPHMLFPLGQSGGNTRDLKNAINYMKSYNSAKGEIEVDLPVKICERCGKETIWSMCECGGFAHQAYYCPRCDRVLKEERCPRCGGEANGFRRKKINVRELYEKALENLGEREVKSAIKGVIGLTNKNKVCERIEKGILRAKHGVFVFKDGTIRYDMTDLPLTHFKPSEIGISIEKLKELGYSYDYRGKPLTDEDQIVELKPQDIILAKDAGEYMLRVSQFIDELLVKFYGMEPFYNAEKLEDLIGHLVIGLAPHTSAGVLGRIIGFADVLAGYAHPYFHAAKRRNCDGDEDCVMLLLDGLLNFSHQFLPDKRGGRMDAPLVLTTILDPKEVDSEVHNMDVVESYPLEFYRATLRYANPKELEGVIERVEDRLKSERRYYGLRFTHDTDNIAGGVKVCAYKSLKTMQDKVNAQMSIAEKLFAVDEHDVAERVITTHFLPDLIGNLRAFSKQEFRCVKCNTKYRRVPLKGKCYKCGGNIILTVHESSIKKYLELSKFLSEKYNVSNYTKQRLMLIELEINSLFENENSRQIKISEFF</sequence>
<feature type="region of interest" description="Disordered" evidence="15">
    <location>
        <begin position="603"/>
        <end position="626"/>
    </location>
</feature>
<comment type="subunit">
    <text evidence="2 14">Heterodimer of a large subunit and a small subunit.</text>
</comment>
<comment type="similarity">
    <text evidence="1 14">Belongs to the archaeal DNA polymerase II family.</text>
</comment>
<evidence type="ECO:0000256" key="11">
    <source>
        <dbReference type="ARBA" id="ARBA00023268"/>
    </source>
</evidence>
<dbReference type="GeneID" id="15392257"/>
<evidence type="ECO:0000256" key="1">
    <source>
        <dbReference type="ARBA" id="ARBA00011053"/>
    </source>
</evidence>
<keyword evidence="3 14" id="KW-0808">Transferase</keyword>
<dbReference type="NCBIfam" id="NF003103">
    <property type="entry name" value="PRK04023.1"/>
    <property type="match status" value="1"/>
</dbReference>
<dbReference type="Proteomes" id="UP000013307">
    <property type="component" value="Chromosome"/>
</dbReference>
<keyword evidence="8 14" id="KW-0269">Exonuclease</keyword>
<keyword evidence="9 14" id="KW-0239">DNA-directed DNA polymerase</keyword>
<protein>
    <recommendedName>
        <fullName evidence="14">DNA polymerase II large subunit</fullName>
        <shortName evidence="14">Pol II</shortName>
        <ecNumber evidence="14">2.7.7.7</ecNumber>
    </recommendedName>
    <alternativeName>
        <fullName evidence="14">Exodeoxyribonuclease large subunit</fullName>
        <ecNumber evidence="14">3.1.11.1</ecNumber>
    </alternativeName>
</protein>
<evidence type="ECO:0000256" key="12">
    <source>
        <dbReference type="ARBA" id="ARBA00025068"/>
    </source>
</evidence>
<dbReference type="NCBIfam" id="TIGR00354">
    <property type="entry name" value="polC"/>
    <property type="match status" value="1"/>
</dbReference>